<protein>
    <recommendedName>
        <fullName evidence="3">Lipase chaperone</fullName>
    </recommendedName>
</protein>
<dbReference type="Proteomes" id="UP001499959">
    <property type="component" value="Unassembled WGS sequence"/>
</dbReference>
<sequence>MKIRLVHVGLVVAVVLLFALWGTAHLRQASVAQAITRPDPAVAPQAQPDPAMASTPEARAYQSRLAFERHARSFLRDAPGMDDRTRIQRAQALSREIDRREQARELSADEAVMLRIGLIHAAVKDDRERVRQAQEVVDRYRKQTAERQAAFLAQQRRDAQFQEYKATEARIVSEVLAMPSYPNGMSRDDYLRQRLQEAREAIYATTPQAPSPGG</sequence>
<evidence type="ECO:0000313" key="1">
    <source>
        <dbReference type="EMBL" id="GAA4799835.1"/>
    </source>
</evidence>
<gene>
    <name evidence="1" type="ORF">GCM10023307_27720</name>
</gene>
<comment type="caution">
    <text evidence="1">The sequence shown here is derived from an EMBL/GenBank/DDBJ whole genome shotgun (WGS) entry which is preliminary data.</text>
</comment>
<organism evidence="1 2">
    <name type="scientific">Lysobacter hankyongensis</name>
    <dbReference type="NCBI Taxonomy" id="1176535"/>
    <lineage>
        <taxon>Bacteria</taxon>
        <taxon>Pseudomonadati</taxon>
        <taxon>Pseudomonadota</taxon>
        <taxon>Gammaproteobacteria</taxon>
        <taxon>Lysobacterales</taxon>
        <taxon>Lysobacteraceae</taxon>
        <taxon>Lysobacter</taxon>
    </lineage>
</organism>
<reference evidence="2" key="1">
    <citation type="journal article" date="2019" name="Int. J. Syst. Evol. Microbiol.">
        <title>The Global Catalogue of Microorganisms (GCM) 10K type strain sequencing project: providing services to taxonomists for standard genome sequencing and annotation.</title>
        <authorList>
            <consortium name="The Broad Institute Genomics Platform"/>
            <consortium name="The Broad Institute Genome Sequencing Center for Infectious Disease"/>
            <person name="Wu L."/>
            <person name="Ma J."/>
        </authorList>
    </citation>
    <scope>NUCLEOTIDE SEQUENCE [LARGE SCALE GENOMIC DNA]</scope>
    <source>
        <strain evidence="2">JCM 18204</strain>
    </source>
</reference>
<accession>A0ABP9BX17</accession>
<proteinExistence type="predicted"/>
<dbReference type="EMBL" id="BAABJE010000014">
    <property type="protein sequence ID" value="GAA4799835.1"/>
    <property type="molecule type" value="Genomic_DNA"/>
</dbReference>
<evidence type="ECO:0000313" key="2">
    <source>
        <dbReference type="Proteomes" id="UP001499959"/>
    </source>
</evidence>
<dbReference type="RefSeq" id="WP_345303919.1">
    <property type="nucleotide sequence ID" value="NZ_BAABJE010000014.1"/>
</dbReference>
<name>A0ABP9BX17_9GAMM</name>
<evidence type="ECO:0008006" key="3">
    <source>
        <dbReference type="Google" id="ProtNLM"/>
    </source>
</evidence>
<keyword evidence="2" id="KW-1185">Reference proteome</keyword>